<comment type="subunit">
    <text evidence="4">EntB, EntD, EntE, and EntF form a multienzyme complex called enterobactin synthase.</text>
</comment>
<feature type="binding site" evidence="12">
    <location>
        <begin position="104"/>
        <end position="105"/>
    </location>
    <ligand>
        <name>CoA</name>
        <dbReference type="ChEBI" id="CHEBI:57287"/>
    </ligand>
</feature>
<keyword evidence="7" id="KW-0259">Enterobactin biosynthesis</keyword>
<evidence type="ECO:0000256" key="8">
    <source>
        <dbReference type="ARBA" id="ARBA00029894"/>
    </source>
</evidence>
<accession>A0A1I3D5E0</accession>
<evidence type="ECO:0000256" key="9">
    <source>
        <dbReference type="ARBA" id="ARBA00031996"/>
    </source>
</evidence>
<feature type="binding site" evidence="13">
    <location>
        <position position="128"/>
    </location>
    <ligand>
        <name>Mg(2+)</name>
        <dbReference type="ChEBI" id="CHEBI:18420"/>
    </ligand>
</feature>
<feature type="domain" description="4'-phosphopantetheinyl transferase N-terminal" evidence="15">
    <location>
        <begin position="53"/>
        <end position="115"/>
    </location>
</feature>
<dbReference type="InterPro" id="IPR008278">
    <property type="entry name" value="4-PPantetheinyl_Trfase_dom"/>
</dbReference>
<comment type="catalytic activity">
    <reaction evidence="10">
        <text>apo-[aryl-carrier protein] + CoA = holo-[aryl-carrier protein] + adenosine 3',5'-bisphosphate + H(+)</text>
        <dbReference type="Rhea" id="RHEA:48404"/>
        <dbReference type="Rhea" id="RHEA-COMP:15903"/>
        <dbReference type="Rhea" id="RHEA-COMP:17557"/>
        <dbReference type="ChEBI" id="CHEBI:15378"/>
        <dbReference type="ChEBI" id="CHEBI:29999"/>
        <dbReference type="ChEBI" id="CHEBI:57287"/>
        <dbReference type="ChEBI" id="CHEBI:58343"/>
        <dbReference type="ChEBI" id="CHEBI:64479"/>
    </reaction>
</comment>
<comment type="pathway">
    <text evidence="2">Siderophore biosynthesis; enterobactin biosynthesis.</text>
</comment>
<feature type="binding site" evidence="12">
    <location>
        <position position="68"/>
    </location>
    <ligand>
        <name>CoA</name>
        <dbReference type="ChEBI" id="CHEBI:57287"/>
    </ligand>
</feature>
<proteinExistence type="inferred from homology"/>
<keyword evidence="17" id="KW-1185">Reference proteome</keyword>
<protein>
    <recommendedName>
        <fullName evidence="5">Enterobactin synthase component D</fullName>
    </recommendedName>
    <alternativeName>
        <fullName evidence="8">4'-phosphopantetheinyl transferase EntD</fullName>
    </alternativeName>
    <alternativeName>
        <fullName evidence="9">Enterochelin synthase D</fullName>
    </alternativeName>
</protein>
<dbReference type="AlphaFoldDB" id="A0A1I3D5E0"/>
<dbReference type="GO" id="GO:0005886">
    <property type="term" value="C:plasma membrane"/>
    <property type="evidence" value="ECO:0007669"/>
    <property type="project" value="TreeGrafter"/>
</dbReference>
<evidence type="ECO:0000256" key="4">
    <source>
        <dbReference type="ARBA" id="ARBA00011503"/>
    </source>
</evidence>
<comment type="catalytic activity">
    <reaction evidence="11">
        <text>apo-[peptidyl-carrier protein] + CoA = holo-[peptidyl-carrier protein] + adenosine 3',5'-bisphosphate + H(+)</text>
        <dbReference type="Rhea" id="RHEA:46228"/>
        <dbReference type="Rhea" id="RHEA-COMP:11479"/>
        <dbReference type="Rhea" id="RHEA-COMP:11480"/>
        <dbReference type="ChEBI" id="CHEBI:15378"/>
        <dbReference type="ChEBI" id="CHEBI:29999"/>
        <dbReference type="ChEBI" id="CHEBI:57287"/>
        <dbReference type="ChEBI" id="CHEBI:58343"/>
        <dbReference type="ChEBI" id="CHEBI:64479"/>
    </reaction>
</comment>
<evidence type="ECO:0000256" key="5">
    <source>
        <dbReference type="ARBA" id="ARBA00019087"/>
    </source>
</evidence>
<evidence type="ECO:0000256" key="3">
    <source>
        <dbReference type="ARBA" id="ARBA00008342"/>
    </source>
</evidence>
<sequence length="240" mass="26313">MALRLPACCHSLEDAWPWQAALPGVQWRSVRFDRQRLAVDDFIHGGIPLHDKVRHAAAKRQVEYLAGRWCAREALQALIGAPHVPGIAESKAPLWPSGTVGSITHSGDLAAAIVAPSACYQGIGLDAERQLELARAERLAPQILTPDECHRMAALPAAQRAYFVTAMFSLKESLFKALFPLAGVRFYFQDAQLVDWSPDAQRATLRLNKSLSKHWPAGSLLSGQHTQQGPYVISLIDIPA</sequence>
<evidence type="ECO:0000313" key="17">
    <source>
        <dbReference type="Proteomes" id="UP000199040"/>
    </source>
</evidence>
<evidence type="ECO:0000313" key="16">
    <source>
        <dbReference type="EMBL" id="SFH81905.1"/>
    </source>
</evidence>
<dbReference type="PRINTS" id="PR01399">
    <property type="entry name" value="ENTSNTHTASED"/>
</dbReference>
<feature type="binding site" evidence="12">
    <location>
        <position position="126"/>
    </location>
    <ligand>
        <name>CoA</name>
        <dbReference type="ChEBI" id="CHEBI:57287"/>
    </ligand>
</feature>
<evidence type="ECO:0000256" key="12">
    <source>
        <dbReference type="PIRSR" id="PIRSR603542-1"/>
    </source>
</evidence>
<feature type="binding site" evidence="13">
    <location>
        <position position="127"/>
    </location>
    <ligand>
        <name>Mg(2+)</name>
        <dbReference type="ChEBI" id="CHEBI:18420"/>
    </ligand>
</feature>
<feature type="binding site" evidence="12">
    <location>
        <position position="60"/>
    </location>
    <ligand>
        <name>CoA</name>
        <dbReference type="ChEBI" id="CHEBI:57287"/>
    </ligand>
</feature>
<dbReference type="GO" id="GO:0009239">
    <property type="term" value="P:enterobactin biosynthetic process"/>
    <property type="evidence" value="ECO:0007669"/>
    <property type="project" value="UniProtKB-UniPathway"/>
</dbReference>
<feature type="binding site" evidence="13">
    <location>
        <position position="126"/>
    </location>
    <ligand>
        <name>Mg(2+)</name>
        <dbReference type="ChEBI" id="CHEBI:18420"/>
    </ligand>
</feature>
<dbReference type="GO" id="GO:0009366">
    <property type="term" value="C:enterobactin synthetase complex"/>
    <property type="evidence" value="ECO:0007669"/>
    <property type="project" value="InterPro"/>
</dbReference>
<dbReference type="RefSeq" id="WP_092847361.1">
    <property type="nucleotide sequence ID" value="NZ_FOPY01000010.1"/>
</dbReference>
<dbReference type="STRING" id="442341.SAMN04487959_11031"/>
<dbReference type="EMBL" id="FOPY01000010">
    <property type="protein sequence ID" value="SFH81905.1"/>
    <property type="molecule type" value="Genomic_DNA"/>
</dbReference>
<comment type="function">
    <text evidence="1">Involved in the biosynthesis of the siderophore enterobactin (enterochelin), which is a macrocyclic trimeric lactone of N-(2,3-dihydroxybenzoyl)-serine. The serine trilactone serves as a scaffolding for the three catechol functionalities that provide hexadentate coordination for the tightly ligated iron(2+) atoms. Plays an essential role in the assembly of the enterobactin by catalyzing the transfer of the 4'-phosphopantetheine (Ppant) moiety from coenzyme A to the apo-domains of both EntB (ArCP domain) and EntF (PCP domain) to yield their holo-forms which make them competent for the activation of 2,3-dihydroxybenzoate (DHB) and L-serine, respectively.</text>
</comment>
<name>A0A1I3D5E0_9GAMM</name>
<dbReference type="Gene3D" id="3.90.470.20">
    <property type="entry name" value="4'-phosphopantetheinyl transferase domain"/>
    <property type="match status" value="1"/>
</dbReference>
<evidence type="ECO:0000256" key="10">
    <source>
        <dbReference type="ARBA" id="ARBA00049176"/>
    </source>
</evidence>
<feature type="binding site" evidence="12">
    <location>
        <position position="172"/>
    </location>
    <ligand>
        <name>CoA</name>
        <dbReference type="ChEBI" id="CHEBI:57287"/>
    </ligand>
</feature>
<keyword evidence="13" id="KW-0460">Magnesium</keyword>
<dbReference type="InterPro" id="IPR003542">
    <property type="entry name" value="Enbac_synth_compD-like"/>
</dbReference>
<comment type="similarity">
    <text evidence="3">Belongs to the P-Pant transferase superfamily. EntD family.</text>
</comment>
<gene>
    <name evidence="16" type="ORF">SAMN04487959_11031</name>
</gene>
<dbReference type="SUPFAM" id="SSF56214">
    <property type="entry name" value="4'-phosphopantetheinyl transferase"/>
    <property type="match status" value="1"/>
</dbReference>
<dbReference type="InterPro" id="IPR037143">
    <property type="entry name" value="4-PPantetheinyl_Trfase_dom_sf"/>
</dbReference>
<keyword evidence="13" id="KW-0479">Metal-binding</keyword>
<evidence type="ECO:0000256" key="1">
    <source>
        <dbReference type="ARBA" id="ARBA00003937"/>
    </source>
</evidence>
<organism evidence="16 17">
    <name type="scientific">Modicisalibacter xianhensis</name>
    <dbReference type="NCBI Taxonomy" id="442341"/>
    <lineage>
        <taxon>Bacteria</taxon>
        <taxon>Pseudomonadati</taxon>
        <taxon>Pseudomonadota</taxon>
        <taxon>Gammaproteobacteria</taxon>
        <taxon>Oceanospirillales</taxon>
        <taxon>Halomonadaceae</taxon>
        <taxon>Modicisalibacter</taxon>
    </lineage>
</organism>
<evidence type="ECO:0000256" key="6">
    <source>
        <dbReference type="ARBA" id="ARBA00022679"/>
    </source>
</evidence>
<dbReference type="InterPro" id="IPR041354">
    <property type="entry name" value="4PPT_N"/>
</dbReference>
<dbReference type="PANTHER" id="PTHR38096:SF1">
    <property type="entry name" value="ENTEROBACTIN SYNTHASE COMPONENT D"/>
    <property type="match status" value="1"/>
</dbReference>
<reference evidence="16 17" key="1">
    <citation type="submission" date="2016-10" db="EMBL/GenBank/DDBJ databases">
        <authorList>
            <person name="de Groot N.N."/>
        </authorList>
    </citation>
    <scope>NUCLEOTIDE SEQUENCE [LARGE SCALE GENOMIC DNA]</scope>
    <source>
        <strain evidence="16 17">CGMCC 1.6848</strain>
    </source>
</reference>
<dbReference type="GO" id="GO:0000287">
    <property type="term" value="F:magnesium ion binding"/>
    <property type="evidence" value="ECO:0007669"/>
    <property type="project" value="InterPro"/>
</dbReference>
<evidence type="ECO:0000259" key="15">
    <source>
        <dbReference type="Pfam" id="PF17837"/>
    </source>
</evidence>
<evidence type="ECO:0000256" key="2">
    <source>
        <dbReference type="ARBA" id="ARBA00004993"/>
    </source>
</evidence>
<dbReference type="GO" id="GO:0008897">
    <property type="term" value="F:holo-[acyl-carrier-protein] synthase activity"/>
    <property type="evidence" value="ECO:0007669"/>
    <property type="project" value="InterPro"/>
</dbReference>
<dbReference type="Pfam" id="PF01648">
    <property type="entry name" value="ACPS"/>
    <property type="match status" value="1"/>
</dbReference>
<dbReference type="Proteomes" id="UP000199040">
    <property type="component" value="Unassembled WGS sequence"/>
</dbReference>
<dbReference type="Pfam" id="PF17837">
    <property type="entry name" value="4PPT_N"/>
    <property type="match status" value="1"/>
</dbReference>
<comment type="cofactor">
    <cofactor evidence="13">
        <name>Mg(2+)</name>
        <dbReference type="ChEBI" id="CHEBI:18420"/>
    </cofactor>
</comment>
<feature type="domain" description="4'-phosphopantetheinyl transferase" evidence="14">
    <location>
        <begin position="122"/>
        <end position="229"/>
    </location>
</feature>
<keyword evidence="6" id="KW-0808">Transferase</keyword>
<evidence type="ECO:0000256" key="11">
    <source>
        <dbReference type="ARBA" id="ARBA00049191"/>
    </source>
</evidence>
<feature type="binding site" evidence="12">
    <location>
        <position position="176"/>
    </location>
    <ligand>
        <name>CoA</name>
        <dbReference type="ChEBI" id="CHEBI:57287"/>
    </ligand>
</feature>
<dbReference type="PANTHER" id="PTHR38096">
    <property type="entry name" value="ENTEROBACTIN SYNTHASE COMPONENT D"/>
    <property type="match status" value="1"/>
</dbReference>
<dbReference type="UniPathway" id="UPA00017"/>
<evidence type="ECO:0000256" key="13">
    <source>
        <dbReference type="PIRSR" id="PIRSR603542-2"/>
    </source>
</evidence>
<evidence type="ECO:0000256" key="7">
    <source>
        <dbReference type="ARBA" id="ARBA00023191"/>
    </source>
</evidence>
<evidence type="ECO:0000259" key="14">
    <source>
        <dbReference type="Pfam" id="PF01648"/>
    </source>
</evidence>